<proteinExistence type="predicted"/>
<dbReference type="AlphaFoldDB" id="A0A5F7ZC96"/>
<dbReference type="InParanoid" id="A0A5F7ZC96"/>
<evidence type="ECO:0000313" key="2">
    <source>
        <dbReference type="Proteomes" id="UP000006718"/>
    </source>
</evidence>
<dbReference type="Ensembl" id="ENSMMUT00000091973.1">
    <property type="protein sequence ID" value="ENSMMUP00000062258.1"/>
    <property type="gene ID" value="ENSMMUG00000058735.1"/>
</dbReference>
<dbReference type="Bgee" id="ENSMMUG00000058735">
    <property type="expression patterns" value="Expressed in primary visual cortex and 5 other cell types or tissues"/>
</dbReference>
<dbReference type="PRINTS" id="PR02045">
    <property type="entry name" value="F138DOMAIN"/>
</dbReference>
<accession>A0A5F7ZC96</accession>
<name>A0A5F7ZC96_MACMU</name>
<dbReference type="VEuPathDB" id="HostDB:ENSMMUG00000058735"/>
<reference evidence="1" key="2">
    <citation type="submission" date="2019-01" db="EMBL/GenBank/DDBJ databases">
        <authorList>
            <person name="Graves T."/>
            <person name="Eichler E.E."/>
            <person name="Wilson R.K."/>
        </authorList>
    </citation>
    <scope>NUCLEOTIDE SEQUENCE [LARGE SCALE GENOMIC DNA]</scope>
    <source>
        <strain evidence="1">17573</strain>
    </source>
</reference>
<reference evidence="1" key="3">
    <citation type="submission" date="2025-08" db="UniProtKB">
        <authorList>
            <consortium name="Ensembl"/>
        </authorList>
    </citation>
    <scope>IDENTIFICATION</scope>
    <source>
        <strain evidence="1">17573</strain>
    </source>
</reference>
<dbReference type="GeneTree" id="ENSGT00940000164709"/>
<sequence>MEFLSVPQAGVQWCNLGSLQPPPPGFKQFFCLSLPSRWDYRCAPPCPVNFFVFLLETGFHHVGQAGLKFLTSSDLPTLASRSTGITGVSHHAQPDPMFDKGLTSTIHKEFFLSVFLFCCCCCCLFS</sequence>
<reference evidence="1" key="4">
    <citation type="submission" date="2025-09" db="UniProtKB">
        <authorList>
            <consortium name="Ensembl"/>
        </authorList>
    </citation>
    <scope>IDENTIFICATION</scope>
    <source>
        <strain evidence="1">17573</strain>
    </source>
</reference>
<dbReference type="PANTHER" id="PTHR46254:SF6">
    <property type="entry name" value="HIGH MOBILITY GROUP AT-HOOK 2"/>
    <property type="match status" value="1"/>
</dbReference>
<dbReference type="Proteomes" id="UP000006718">
    <property type="component" value="Chromosome 7"/>
</dbReference>
<protein>
    <submittedName>
        <fullName evidence="1">Uncharacterized protein</fullName>
    </submittedName>
</protein>
<organism evidence="1 2">
    <name type="scientific">Macaca mulatta</name>
    <name type="common">Rhesus macaque</name>
    <dbReference type="NCBI Taxonomy" id="9544"/>
    <lineage>
        <taxon>Eukaryota</taxon>
        <taxon>Metazoa</taxon>
        <taxon>Chordata</taxon>
        <taxon>Craniata</taxon>
        <taxon>Vertebrata</taxon>
        <taxon>Euteleostomi</taxon>
        <taxon>Mammalia</taxon>
        <taxon>Eutheria</taxon>
        <taxon>Euarchontoglires</taxon>
        <taxon>Primates</taxon>
        <taxon>Haplorrhini</taxon>
        <taxon>Catarrhini</taxon>
        <taxon>Cercopithecidae</taxon>
        <taxon>Cercopithecinae</taxon>
        <taxon>Macaca</taxon>
    </lineage>
</organism>
<reference evidence="2" key="1">
    <citation type="journal article" date="2007" name="Science">
        <title>Evolutionary and biomedical insights from the rhesus macaque genome.</title>
        <authorList>
            <person name="Gibbs R.A."/>
            <person name="Rogers J."/>
            <person name="Katze M.G."/>
            <person name="Bumgarner R."/>
            <person name="Weinstock G.M."/>
            <person name="Mardis E.R."/>
            <person name="Remington K.A."/>
            <person name="Strausberg R.L."/>
            <person name="Venter J.C."/>
            <person name="Wilson R.K."/>
            <person name="Batzer M.A."/>
            <person name="Bustamante C.D."/>
            <person name="Eichler E.E."/>
            <person name="Hahn M.W."/>
            <person name="Hardison R.C."/>
            <person name="Makova K.D."/>
            <person name="Miller W."/>
            <person name="Milosavljevic A."/>
            <person name="Palermo R.E."/>
            <person name="Siepel A."/>
            <person name="Sikela J.M."/>
            <person name="Attaway T."/>
            <person name="Bell S."/>
            <person name="Bernard K.E."/>
            <person name="Buhay C.J."/>
            <person name="Chandrabose M.N."/>
            <person name="Dao M."/>
            <person name="Davis C."/>
            <person name="Delehaunty K.D."/>
            <person name="Ding Y."/>
            <person name="Dinh H.H."/>
            <person name="Dugan-Rocha S."/>
            <person name="Fulton L.A."/>
            <person name="Gabisi R.A."/>
            <person name="Garner T.T."/>
            <person name="Godfrey J."/>
            <person name="Hawes A.C."/>
            <person name="Hernandez J."/>
            <person name="Hines S."/>
            <person name="Holder M."/>
            <person name="Hume J."/>
            <person name="Jhangiani S.N."/>
            <person name="Joshi V."/>
            <person name="Khan Z.M."/>
            <person name="Kirkness E.F."/>
            <person name="Cree A."/>
            <person name="Fowler R.G."/>
            <person name="Lee S."/>
            <person name="Lewis L.R."/>
            <person name="Li Z."/>
            <person name="Liu Y.-S."/>
            <person name="Moore S.M."/>
            <person name="Muzny D."/>
            <person name="Nazareth L.V."/>
            <person name="Ngo D.N."/>
            <person name="Okwuonu G.O."/>
            <person name="Pai G."/>
            <person name="Parker D."/>
            <person name="Paul H.A."/>
            <person name="Pfannkoch C."/>
            <person name="Pohl C.S."/>
            <person name="Rogers Y.-H.C."/>
            <person name="Ruiz S.J."/>
            <person name="Sabo A."/>
            <person name="Santibanez J."/>
            <person name="Schneider B.W."/>
            <person name="Smith S.M."/>
            <person name="Sodergren E."/>
            <person name="Svatek A.F."/>
            <person name="Utterback T.R."/>
            <person name="Vattathil S."/>
            <person name="Warren W."/>
            <person name="White C.S."/>
            <person name="Chinwalla A.T."/>
            <person name="Feng Y."/>
            <person name="Halpern A.L."/>
            <person name="Hillier L.W."/>
            <person name="Huang X."/>
            <person name="Minx P."/>
            <person name="Nelson J.O."/>
            <person name="Pepin K.H."/>
            <person name="Qin X."/>
            <person name="Sutton G.G."/>
            <person name="Venter E."/>
            <person name="Walenz B.P."/>
            <person name="Wallis J.W."/>
            <person name="Worley K.C."/>
            <person name="Yang S.-P."/>
            <person name="Jones S.M."/>
            <person name="Marra M.A."/>
            <person name="Rocchi M."/>
            <person name="Schein J.E."/>
            <person name="Baertsch R."/>
            <person name="Clarke L."/>
            <person name="Csuros M."/>
            <person name="Glasscock J."/>
            <person name="Harris R.A."/>
            <person name="Havlak P."/>
            <person name="Jackson A.R."/>
            <person name="Jiang H."/>
            <person name="Liu Y."/>
            <person name="Messina D.N."/>
            <person name="Shen Y."/>
            <person name="Song H.X.-Z."/>
            <person name="Wylie T."/>
            <person name="Zhang L."/>
            <person name="Birney E."/>
            <person name="Han K."/>
            <person name="Konkel M.K."/>
            <person name="Lee J."/>
            <person name="Smit A.F.A."/>
            <person name="Ullmer B."/>
            <person name="Wang H."/>
            <person name="Xing J."/>
            <person name="Burhans R."/>
            <person name="Cheng Z."/>
            <person name="Karro J.E."/>
            <person name="Ma J."/>
            <person name="Raney B."/>
            <person name="She X."/>
            <person name="Cox M.J."/>
            <person name="Demuth J.P."/>
            <person name="Dumas L.J."/>
            <person name="Han S.-G."/>
            <person name="Hopkins J."/>
            <person name="Karimpour-Fard A."/>
            <person name="Kim Y.H."/>
            <person name="Pollack J.R."/>
            <person name="Vinar T."/>
            <person name="Addo-Quaye C."/>
            <person name="Degenhardt J."/>
            <person name="Denby A."/>
            <person name="Hubisz M.J."/>
            <person name="Indap A."/>
            <person name="Kosiol C."/>
            <person name="Lahn B.T."/>
            <person name="Lawson H.A."/>
            <person name="Marklein A."/>
            <person name="Nielsen R."/>
            <person name="Vallender E.J."/>
            <person name="Clark A.G."/>
            <person name="Ferguson B."/>
            <person name="Hernandez R.D."/>
            <person name="Hirani K."/>
            <person name="Kehrer-Sawatzki H."/>
            <person name="Kolb J."/>
            <person name="Patil S."/>
            <person name="Pu L.-L."/>
            <person name="Ren Y."/>
            <person name="Smith D.G."/>
            <person name="Wheeler D.A."/>
            <person name="Schenck I."/>
            <person name="Ball E.V."/>
            <person name="Chen R."/>
            <person name="Cooper D.N."/>
            <person name="Giardine B."/>
            <person name="Hsu F."/>
            <person name="Kent W.J."/>
            <person name="Lesk A."/>
            <person name="Nelson D.L."/>
            <person name="O'brien W.E."/>
            <person name="Pruefer K."/>
            <person name="Stenson P.D."/>
            <person name="Wallace J.C."/>
            <person name="Ke H."/>
            <person name="Liu X.-M."/>
            <person name="Wang P."/>
            <person name="Xiang A.P."/>
            <person name="Yang F."/>
            <person name="Barber G.P."/>
            <person name="Haussler D."/>
            <person name="Karolchik D."/>
            <person name="Kern A.D."/>
            <person name="Kuhn R.M."/>
            <person name="Smith K.E."/>
            <person name="Zwieg A.S."/>
        </authorList>
    </citation>
    <scope>NUCLEOTIDE SEQUENCE [LARGE SCALE GENOMIC DNA]</scope>
    <source>
        <strain evidence="2">17573</strain>
    </source>
</reference>
<keyword evidence="2" id="KW-1185">Reference proteome</keyword>
<evidence type="ECO:0000313" key="1">
    <source>
        <dbReference type="Ensembl" id="ENSMMUP00000062258.1"/>
    </source>
</evidence>
<dbReference type="PANTHER" id="PTHR46254">
    <property type="entry name" value="PROTEIN GVQW1-RELATED"/>
    <property type="match status" value="1"/>
</dbReference>